<dbReference type="Pfam" id="PF02826">
    <property type="entry name" value="2-Hacid_dh_C"/>
    <property type="match status" value="1"/>
</dbReference>
<sequence length="325" mass="35076">MGADQPLVVLNQLGEVTGRAIEALGPGLRVINDEHTPAWERAHEADVLLTAPRNGWRQAPKAPPAGWPGRLRWVQTASVGIDFFPPWIFDVAQVSCARGVAALPIAEYVFAALLAHNKALDTRWVQSSEAWRREFQRAEQQPLGLLHGQHLGLLGFGAIGRQVAQLALAFGMTVSALRRSDAGEFLPGVRRAESLAALLAESDHLVLALPITAETEGLLNAQTLAHARPGLHLVNIARGRLIDQEALLAALDSGRIGAATLDAVYPEPLPDGHRLYTHPAVRLSPHLSWSAGEVQQVTSAKVLDNLRRWLAGQPLLDVVDPAVGY</sequence>
<accession>A0ABT5MB75</accession>
<keyword evidence="5" id="KW-1185">Reference proteome</keyword>
<keyword evidence="1" id="KW-0560">Oxidoreductase</keyword>
<dbReference type="InterPro" id="IPR036291">
    <property type="entry name" value="NAD(P)-bd_dom_sf"/>
</dbReference>
<feature type="domain" description="D-isomer specific 2-hydroxyacid dehydrogenase NAD-binding" evidence="3">
    <location>
        <begin position="122"/>
        <end position="288"/>
    </location>
</feature>
<dbReference type="Gene3D" id="3.40.50.720">
    <property type="entry name" value="NAD(P)-binding Rossmann-like Domain"/>
    <property type="match status" value="2"/>
</dbReference>
<evidence type="ECO:0000313" key="4">
    <source>
        <dbReference type="EMBL" id="MDD0813164.1"/>
    </source>
</evidence>
<keyword evidence="2" id="KW-0520">NAD</keyword>
<dbReference type="PANTHER" id="PTHR43333:SF1">
    <property type="entry name" value="D-ISOMER SPECIFIC 2-HYDROXYACID DEHYDROGENASE NAD-BINDING DOMAIN-CONTAINING PROTEIN"/>
    <property type="match status" value="1"/>
</dbReference>
<dbReference type="SUPFAM" id="SSF51735">
    <property type="entry name" value="NAD(P)-binding Rossmann-fold domains"/>
    <property type="match status" value="1"/>
</dbReference>
<proteinExistence type="predicted"/>
<protein>
    <submittedName>
        <fullName evidence="4">NAD(P)-dependent oxidoreductase</fullName>
    </submittedName>
</protein>
<dbReference type="Proteomes" id="UP001528672">
    <property type="component" value="Unassembled WGS sequence"/>
</dbReference>
<reference evidence="4 5" key="1">
    <citation type="submission" date="2023-02" db="EMBL/GenBank/DDBJ databases">
        <title>Bacterial whole genome sequence for Curvibacter sp. HBC28.</title>
        <authorList>
            <person name="Le V."/>
            <person name="Ko S.-R."/>
            <person name="Ahn C.-Y."/>
            <person name="Oh H.-M."/>
        </authorList>
    </citation>
    <scope>NUCLEOTIDE SEQUENCE [LARGE SCALE GENOMIC DNA]</scope>
    <source>
        <strain evidence="4 5">HBC28</strain>
    </source>
</reference>
<name>A0ABT5MB75_9BURK</name>
<dbReference type="InterPro" id="IPR006140">
    <property type="entry name" value="D-isomer_DH_NAD-bd"/>
</dbReference>
<evidence type="ECO:0000256" key="2">
    <source>
        <dbReference type="ARBA" id="ARBA00023027"/>
    </source>
</evidence>
<gene>
    <name evidence="4" type="ORF">PSQ39_00830</name>
</gene>
<comment type="caution">
    <text evidence="4">The sequence shown here is derived from an EMBL/GenBank/DDBJ whole genome shotgun (WGS) entry which is preliminary data.</text>
</comment>
<dbReference type="RefSeq" id="WP_273924696.1">
    <property type="nucleotide sequence ID" value="NZ_JAQSIO010000001.1"/>
</dbReference>
<evidence type="ECO:0000256" key="1">
    <source>
        <dbReference type="ARBA" id="ARBA00023002"/>
    </source>
</evidence>
<dbReference type="EMBL" id="JAQSIO010000001">
    <property type="protein sequence ID" value="MDD0813164.1"/>
    <property type="molecule type" value="Genomic_DNA"/>
</dbReference>
<organism evidence="4 5">
    <name type="scientific">Curvibacter microcysteis</name>
    <dbReference type="NCBI Taxonomy" id="3026419"/>
    <lineage>
        <taxon>Bacteria</taxon>
        <taxon>Pseudomonadati</taxon>
        <taxon>Pseudomonadota</taxon>
        <taxon>Betaproteobacteria</taxon>
        <taxon>Burkholderiales</taxon>
        <taxon>Comamonadaceae</taxon>
        <taxon>Curvibacter</taxon>
    </lineage>
</organism>
<evidence type="ECO:0000313" key="5">
    <source>
        <dbReference type="Proteomes" id="UP001528672"/>
    </source>
</evidence>
<dbReference type="PANTHER" id="PTHR43333">
    <property type="entry name" value="2-HACID_DH_C DOMAIN-CONTAINING PROTEIN"/>
    <property type="match status" value="1"/>
</dbReference>
<evidence type="ECO:0000259" key="3">
    <source>
        <dbReference type="Pfam" id="PF02826"/>
    </source>
</evidence>